<dbReference type="Gene3D" id="3.30.1540.10">
    <property type="entry name" value="formyl-coa transferase, domain 3"/>
    <property type="match status" value="1"/>
</dbReference>
<dbReference type="Pfam" id="PF02515">
    <property type="entry name" value="CoA_transf_3"/>
    <property type="match status" value="1"/>
</dbReference>
<sequence>MRPLDGIRVVDLTRVVSGPFCTMQLGDFGADVLKIERPGTGDDARAFAPPYQGDQSAYFLSVNRNKKSVVLDLKAAADQEALWQLIGSADVLVENFRSGVMERIGFGYEEVRQRRPELVYASISGFGDSGPGKDRPGYDVIVQGEAGLMDLTGPEDGSPFKVGTSIADLASGLVASQAIIAALYARQRGGTGQHIQISMYEVVASLLTFNAGIYFATGQTPRRRGNAHPTIVPYEPFEANDGWINLGIANDALWTSFCRAIERPDLAVDPRFLQAEERVRNRKALTPVVASIIAGRSRDDWLNLLSPLGIPCGAIRTVAEVCDGPVLAARDMIAEMQHGTAGRVKNIKNPARMGGTPLEVYRAPPTLGEHSEEVLSALRENRENGHGADK</sequence>
<name>A0A9J7AXC8_9PROT</name>
<dbReference type="InterPro" id="IPR003673">
    <property type="entry name" value="CoA-Trfase_fam_III"/>
</dbReference>
<dbReference type="AlphaFoldDB" id="A0A9J7AXC8"/>
<dbReference type="InterPro" id="IPR050483">
    <property type="entry name" value="CoA-transferase_III_domain"/>
</dbReference>
<dbReference type="SUPFAM" id="SSF89796">
    <property type="entry name" value="CoA-transferase family III (CaiB/BaiF)"/>
    <property type="match status" value="1"/>
</dbReference>
<keyword evidence="3" id="KW-1185">Reference proteome</keyword>
<gene>
    <name evidence="2" type="ORF">NUH88_00130</name>
</gene>
<evidence type="ECO:0000313" key="3">
    <source>
        <dbReference type="Proteomes" id="UP001060336"/>
    </source>
</evidence>
<keyword evidence="1 2" id="KW-0808">Transferase</keyword>
<dbReference type="Proteomes" id="UP001060336">
    <property type="component" value="Chromosome"/>
</dbReference>
<organism evidence="2 3">
    <name type="scientific">Nisaea acidiphila</name>
    <dbReference type="NCBI Taxonomy" id="1862145"/>
    <lineage>
        <taxon>Bacteria</taxon>
        <taxon>Pseudomonadati</taxon>
        <taxon>Pseudomonadota</taxon>
        <taxon>Alphaproteobacteria</taxon>
        <taxon>Rhodospirillales</taxon>
        <taxon>Thalassobaculaceae</taxon>
        <taxon>Nisaea</taxon>
    </lineage>
</organism>
<dbReference type="InterPro" id="IPR044855">
    <property type="entry name" value="CoA-Trfase_III_dom3_sf"/>
</dbReference>
<reference evidence="2" key="1">
    <citation type="submission" date="2022-08" db="EMBL/GenBank/DDBJ databases">
        <title>Nisaea acidiphila sp. nov., isolated from a marine algal debris and emended description of the genus Nisaea Urios et al. 2008.</title>
        <authorList>
            <person name="Kwon K."/>
        </authorList>
    </citation>
    <scope>NUCLEOTIDE SEQUENCE</scope>
    <source>
        <strain evidence="2">MEBiC11861</strain>
    </source>
</reference>
<dbReference type="EMBL" id="CP102480">
    <property type="protein sequence ID" value="UUX50117.1"/>
    <property type="molecule type" value="Genomic_DNA"/>
</dbReference>
<protein>
    <submittedName>
        <fullName evidence="2">CoA transferase</fullName>
    </submittedName>
</protein>
<evidence type="ECO:0000313" key="2">
    <source>
        <dbReference type="EMBL" id="UUX50117.1"/>
    </source>
</evidence>
<dbReference type="Gene3D" id="3.40.50.10540">
    <property type="entry name" value="Crotonobetainyl-coa:carnitine coa-transferase, domain 1"/>
    <property type="match status" value="1"/>
</dbReference>
<dbReference type="GO" id="GO:0008410">
    <property type="term" value="F:CoA-transferase activity"/>
    <property type="evidence" value="ECO:0007669"/>
    <property type="project" value="TreeGrafter"/>
</dbReference>
<evidence type="ECO:0000256" key="1">
    <source>
        <dbReference type="ARBA" id="ARBA00022679"/>
    </source>
</evidence>
<dbReference type="InterPro" id="IPR023606">
    <property type="entry name" value="CoA-Trfase_III_dom_1_sf"/>
</dbReference>
<dbReference type="RefSeq" id="WP_257769156.1">
    <property type="nucleotide sequence ID" value="NZ_CP102480.1"/>
</dbReference>
<proteinExistence type="predicted"/>
<dbReference type="PANTHER" id="PTHR48207:SF3">
    <property type="entry name" value="SUCCINATE--HYDROXYMETHYLGLUTARATE COA-TRANSFERASE"/>
    <property type="match status" value="1"/>
</dbReference>
<dbReference type="PANTHER" id="PTHR48207">
    <property type="entry name" value="SUCCINATE--HYDROXYMETHYLGLUTARATE COA-TRANSFERASE"/>
    <property type="match status" value="1"/>
</dbReference>
<accession>A0A9J7AXC8</accession>
<dbReference type="KEGG" id="naci:NUH88_00130"/>